<dbReference type="EMBL" id="JANAKD010002340">
    <property type="protein sequence ID" value="KAJ3473878.1"/>
    <property type="molecule type" value="Genomic_DNA"/>
</dbReference>
<evidence type="ECO:0000313" key="2">
    <source>
        <dbReference type="Proteomes" id="UP001148737"/>
    </source>
</evidence>
<evidence type="ECO:0000313" key="1">
    <source>
        <dbReference type="EMBL" id="KAJ3473878.1"/>
    </source>
</evidence>
<gene>
    <name evidence="1" type="ORF">NLG97_g10088</name>
</gene>
<dbReference type="Proteomes" id="UP001148737">
    <property type="component" value="Unassembled WGS sequence"/>
</dbReference>
<proteinExistence type="predicted"/>
<accession>A0ACC1QED2</accession>
<comment type="caution">
    <text evidence="1">The sequence shown here is derived from an EMBL/GenBank/DDBJ whole genome shotgun (WGS) entry which is preliminary data.</text>
</comment>
<name>A0ACC1QED2_9HYPO</name>
<protein>
    <submittedName>
        <fullName evidence="1">Uncharacterized protein</fullName>
    </submittedName>
</protein>
<sequence length="152" mass="16942">MLVTKYGSEIVESKRAVLVAWHTIVAVLNEESVGPDGDAVFAAMKTVAFNFHGSTRTWHGFYFAFSVVESLLLGVSAFIAWQLDRVPEKAWRSVAAMEWVLIGVNAVQVMLSWMYFFIMPSLLSTAATALLVVGTWHKDRKYELNPGANRAE</sequence>
<keyword evidence="2" id="KW-1185">Reference proteome</keyword>
<reference evidence="1" key="1">
    <citation type="submission" date="2022-07" db="EMBL/GenBank/DDBJ databases">
        <title>Genome Sequence of Lecanicillium saksenae.</title>
        <authorList>
            <person name="Buettner E."/>
        </authorList>
    </citation>
    <scope>NUCLEOTIDE SEQUENCE</scope>
    <source>
        <strain evidence="1">VT-O1</strain>
    </source>
</reference>
<organism evidence="1 2">
    <name type="scientific">Lecanicillium saksenae</name>
    <dbReference type="NCBI Taxonomy" id="468837"/>
    <lineage>
        <taxon>Eukaryota</taxon>
        <taxon>Fungi</taxon>
        <taxon>Dikarya</taxon>
        <taxon>Ascomycota</taxon>
        <taxon>Pezizomycotina</taxon>
        <taxon>Sordariomycetes</taxon>
        <taxon>Hypocreomycetidae</taxon>
        <taxon>Hypocreales</taxon>
        <taxon>Cordycipitaceae</taxon>
        <taxon>Lecanicillium</taxon>
    </lineage>
</organism>